<dbReference type="SUPFAM" id="SSF53850">
    <property type="entry name" value="Periplasmic binding protein-like II"/>
    <property type="match status" value="1"/>
</dbReference>
<evidence type="ECO:0000313" key="2">
    <source>
        <dbReference type="EMBL" id="HJG86530.1"/>
    </source>
</evidence>
<reference evidence="2" key="1">
    <citation type="journal article" date="2021" name="PeerJ">
        <title>Extensive microbial diversity within the chicken gut microbiome revealed by metagenomics and culture.</title>
        <authorList>
            <person name="Gilroy R."/>
            <person name="Ravi A."/>
            <person name="Getino M."/>
            <person name="Pursley I."/>
            <person name="Horton D.L."/>
            <person name="Alikhan N.F."/>
            <person name="Baker D."/>
            <person name="Gharbi K."/>
            <person name="Hall N."/>
            <person name="Watson M."/>
            <person name="Adriaenssens E.M."/>
            <person name="Foster-Nyarko E."/>
            <person name="Jarju S."/>
            <person name="Secka A."/>
            <person name="Antonio M."/>
            <person name="Oren A."/>
            <person name="Chaudhuri R.R."/>
            <person name="La Ragione R."/>
            <person name="Hildebrand F."/>
            <person name="Pallen M.J."/>
        </authorList>
    </citation>
    <scope>NUCLEOTIDE SEQUENCE</scope>
    <source>
        <strain evidence="2">CHK179-5677</strain>
    </source>
</reference>
<name>A0A921MLW0_9FIRM</name>
<feature type="signal peptide" evidence="1">
    <location>
        <begin position="1"/>
        <end position="24"/>
    </location>
</feature>
<accession>A0A921MLW0</accession>
<dbReference type="Gene3D" id="3.40.190.10">
    <property type="entry name" value="Periplasmic binding protein-like II"/>
    <property type="match status" value="1"/>
</dbReference>
<protein>
    <recommendedName>
        <fullName evidence="4">Lipoprotein</fullName>
    </recommendedName>
</protein>
<organism evidence="2 3">
    <name type="scientific">Pseudoflavonifractor capillosus</name>
    <dbReference type="NCBI Taxonomy" id="106588"/>
    <lineage>
        <taxon>Bacteria</taxon>
        <taxon>Bacillati</taxon>
        <taxon>Bacillota</taxon>
        <taxon>Clostridia</taxon>
        <taxon>Eubacteriales</taxon>
        <taxon>Oscillospiraceae</taxon>
        <taxon>Pseudoflavonifractor</taxon>
    </lineage>
</organism>
<keyword evidence="1" id="KW-0732">Signal</keyword>
<dbReference type="EMBL" id="DYUC01000054">
    <property type="protein sequence ID" value="HJG86530.1"/>
    <property type="molecule type" value="Genomic_DNA"/>
</dbReference>
<proteinExistence type="predicted"/>
<gene>
    <name evidence="2" type="ORF">K8V01_05855</name>
</gene>
<dbReference type="RefSeq" id="WP_191391201.1">
    <property type="nucleotide sequence ID" value="NZ_DYUC01000054.1"/>
</dbReference>
<sequence length="195" mass="21737">MKRKQKRFLCGMTAAALLFLLAGCGETPDSPEASGTGDFSGQTLTVANWQSYGTDADYGAAQFEAMYGCKVEHYFISSVPELMQTLLNGGMDEIDVIRQENRLYDGARYTVCSDGEKTELYRNGTLLFCSDLKTRFKHFEWKAHYGSVDVEAKETGTVRFCRESPRMVLADGACLPEGTAEITVSPGHHRIEIFW</sequence>
<evidence type="ECO:0000256" key="1">
    <source>
        <dbReference type="SAM" id="SignalP"/>
    </source>
</evidence>
<feature type="chain" id="PRO_5039080024" description="Lipoprotein" evidence="1">
    <location>
        <begin position="25"/>
        <end position="195"/>
    </location>
</feature>
<evidence type="ECO:0008006" key="4">
    <source>
        <dbReference type="Google" id="ProtNLM"/>
    </source>
</evidence>
<dbReference type="AlphaFoldDB" id="A0A921MLW0"/>
<comment type="caution">
    <text evidence="2">The sequence shown here is derived from an EMBL/GenBank/DDBJ whole genome shotgun (WGS) entry which is preliminary data.</text>
</comment>
<dbReference type="Proteomes" id="UP000760668">
    <property type="component" value="Unassembled WGS sequence"/>
</dbReference>
<evidence type="ECO:0000313" key="3">
    <source>
        <dbReference type="Proteomes" id="UP000760668"/>
    </source>
</evidence>
<dbReference type="PROSITE" id="PS51257">
    <property type="entry name" value="PROKAR_LIPOPROTEIN"/>
    <property type="match status" value="1"/>
</dbReference>
<reference evidence="2" key="2">
    <citation type="submission" date="2021-09" db="EMBL/GenBank/DDBJ databases">
        <authorList>
            <person name="Gilroy R."/>
        </authorList>
    </citation>
    <scope>NUCLEOTIDE SEQUENCE</scope>
    <source>
        <strain evidence="2">CHK179-5677</strain>
    </source>
</reference>